<dbReference type="PRINTS" id="PR00380">
    <property type="entry name" value="KINESINHEAVY"/>
</dbReference>
<keyword evidence="10" id="KW-1185">Reference proteome</keyword>
<dbReference type="InterPro" id="IPR027417">
    <property type="entry name" value="P-loop_NTPase"/>
</dbReference>
<gene>
    <name evidence="9" type="ORF">SteCoe_13947</name>
</gene>
<dbReference type="GO" id="GO:0005874">
    <property type="term" value="C:microtubule"/>
    <property type="evidence" value="ECO:0007669"/>
    <property type="project" value="UniProtKB-KW"/>
</dbReference>
<dbReference type="GO" id="GO:0007018">
    <property type="term" value="P:microtubule-based movement"/>
    <property type="evidence" value="ECO:0007669"/>
    <property type="project" value="InterPro"/>
</dbReference>
<name>A0A1R2C7A2_9CILI</name>
<proteinExistence type="inferred from homology"/>
<evidence type="ECO:0000256" key="3">
    <source>
        <dbReference type="ARBA" id="ARBA00023054"/>
    </source>
</evidence>
<dbReference type="InterPro" id="IPR001752">
    <property type="entry name" value="Kinesin_motor_dom"/>
</dbReference>
<dbReference type="PANTHER" id="PTHR47968:SF75">
    <property type="entry name" value="CENTROMERE-ASSOCIATED PROTEIN E"/>
    <property type="match status" value="1"/>
</dbReference>
<organism evidence="9 10">
    <name type="scientific">Stentor coeruleus</name>
    <dbReference type="NCBI Taxonomy" id="5963"/>
    <lineage>
        <taxon>Eukaryota</taxon>
        <taxon>Sar</taxon>
        <taxon>Alveolata</taxon>
        <taxon>Ciliophora</taxon>
        <taxon>Postciliodesmatophora</taxon>
        <taxon>Heterotrichea</taxon>
        <taxon>Heterotrichida</taxon>
        <taxon>Stentoridae</taxon>
        <taxon>Stentor</taxon>
    </lineage>
</organism>
<dbReference type="SUPFAM" id="SSF52540">
    <property type="entry name" value="P-loop containing nucleoside triphosphate hydrolases"/>
    <property type="match status" value="1"/>
</dbReference>
<dbReference type="InterPro" id="IPR036961">
    <property type="entry name" value="Kinesin_motor_dom_sf"/>
</dbReference>
<dbReference type="InterPro" id="IPR019821">
    <property type="entry name" value="Kinesin_motor_CS"/>
</dbReference>
<evidence type="ECO:0000259" key="8">
    <source>
        <dbReference type="PROSITE" id="PS50067"/>
    </source>
</evidence>
<evidence type="ECO:0000256" key="4">
    <source>
        <dbReference type="ARBA" id="ARBA00023175"/>
    </source>
</evidence>
<dbReference type="EMBL" id="MPUH01000255">
    <property type="protein sequence ID" value="OMJ84886.1"/>
    <property type="molecule type" value="Genomic_DNA"/>
</dbReference>
<dbReference type="OrthoDB" id="3176171at2759"/>
<dbReference type="GO" id="GO:0003777">
    <property type="term" value="F:microtubule motor activity"/>
    <property type="evidence" value="ECO:0007669"/>
    <property type="project" value="InterPro"/>
</dbReference>
<evidence type="ECO:0000256" key="2">
    <source>
        <dbReference type="ARBA" id="ARBA00022840"/>
    </source>
</evidence>
<dbReference type="GO" id="GO:0005524">
    <property type="term" value="F:ATP binding"/>
    <property type="evidence" value="ECO:0007669"/>
    <property type="project" value="UniProtKB-UniRule"/>
</dbReference>
<dbReference type="SMART" id="SM00129">
    <property type="entry name" value="KISc"/>
    <property type="match status" value="1"/>
</dbReference>
<protein>
    <recommendedName>
        <fullName evidence="6">Kinesin-like protein</fullName>
    </recommendedName>
</protein>
<feature type="binding site" evidence="5">
    <location>
        <begin position="93"/>
        <end position="100"/>
    </location>
    <ligand>
        <name>ATP</name>
        <dbReference type="ChEBI" id="CHEBI:30616"/>
    </ligand>
</feature>
<feature type="coiled-coil region" evidence="7">
    <location>
        <begin position="438"/>
        <end position="691"/>
    </location>
</feature>
<keyword evidence="3 7" id="KW-0175">Coiled coil</keyword>
<dbReference type="PROSITE" id="PS00411">
    <property type="entry name" value="KINESIN_MOTOR_1"/>
    <property type="match status" value="1"/>
</dbReference>
<evidence type="ECO:0000313" key="9">
    <source>
        <dbReference type="EMBL" id="OMJ84886.1"/>
    </source>
</evidence>
<dbReference type="InterPro" id="IPR027640">
    <property type="entry name" value="Kinesin-like_fam"/>
</dbReference>
<evidence type="ECO:0000256" key="7">
    <source>
        <dbReference type="SAM" id="Coils"/>
    </source>
</evidence>
<evidence type="ECO:0000256" key="5">
    <source>
        <dbReference type="PROSITE-ProRule" id="PRU00283"/>
    </source>
</evidence>
<accession>A0A1R2C7A2</accession>
<feature type="domain" description="Kinesin motor" evidence="8">
    <location>
        <begin position="10"/>
        <end position="335"/>
    </location>
</feature>
<evidence type="ECO:0000256" key="6">
    <source>
        <dbReference type="RuleBase" id="RU000394"/>
    </source>
</evidence>
<dbReference type="PROSITE" id="PS50067">
    <property type="entry name" value="KINESIN_MOTOR_2"/>
    <property type="match status" value="1"/>
</dbReference>
<dbReference type="PANTHER" id="PTHR47968">
    <property type="entry name" value="CENTROMERE PROTEIN E"/>
    <property type="match status" value="1"/>
</dbReference>
<dbReference type="Gene3D" id="3.40.850.10">
    <property type="entry name" value="Kinesin motor domain"/>
    <property type="match status" value="1"/>
</dbReference>
<dbReference type="Proteomes" id="UP000187209">
    <property type="component" value="Unassembled WGS sequence"/>
</dbReference>
<evidence type="ECO:0000256" key="1">
    <source>
        <dbReference type="ARBA" id="ARBA00022741"/>
    </source>
</evidence>
<keyword evidence="2 5" id="KW-0067">ATP-binding</keyword>
<feature type="coiled-coil region" evidence="7">
    <location>
        <begin position="340"/>
        <end position="374"/>
    </location>
</feature>
<dbReference type="AlphaFoldDB" id="A0A1R2C7A2"/>
<evidence type="ECO:0000313" key="10">
    <source>
        <dbReference type="Proteomes" id="UP000187209"/>
    </source>
</evidence>
<keyword evidence="4 5" id="KW-0505">Motor protein</keyword>
<reference evidence="9 10" key="1">
    <citation type="submission" date="2016-11" db="EMBL/GenBank/DDBJ databases">
        <title>The macronuclear genome of Stentor coeruleus: a giant cell with tiny introns.</title>
        <authorList>
            <person name="Slabodnick M."/>
            <person name="Ruby J.G."/>
            <person name="Reiff S.B."/>
            <person name="Swart E.C."/>
            <person name="Gosai S."/>
            <person name="Prabakaran S."/>
            <person name="Witkowska E."/>
            <person name="Larue G.E."/>
            <person name="Fisher S."/>
            <person name="Freeman R.M."/>
            <person name="Gunawardena J."/>
            <person name="Chu W."/>
            <person name="Stover N.A."/>
            <person name="Gregory B.D."/>
            <person name="Nowacki M."/>
            <person name="Derisi J."/>
            <person name="Roy S.W."/>
            <person name="Marshall W.F."/>
            <person name="Sood P."/>
        </authorList>
    </citation>
    <scope>NUCLEOTIDE SEQUENCE [LARGE SCALE GENOMIC DNA]</scope>
    <source>
        <strain evidence="9">WM001</strain>
    </source>
</reference>
<keyword evidence="6" id="KW-0493">Microtubule</keyword>
<comment type="caution">
    <text evidence="9">The sequence shown here is derived from an EMBL/GenBank/DDBJ whole genome shotgun (WGS) entry which is preliminary data.</text>
</comment>
<dbReference type="Pfam" id="PF00225">
    <property type="entry name" value="Kinesin"/>
    <property type="match status" value="1"/>
</dbReference>
<dbReference type="GO" id="GO:0008017">
    <property type="term" value="F:microtubule binding"/>
    <property type="evidence" value="ECO:0007669"/>
    <property type="project" value="InterPro"/>
</dbReference>
<comment type="similarity">
    <text evidence="5 6">Belongs to the TRAFAC class myosin-kinesin ATPase superfamily. Kinesin family.</text>
</comment>
<keyword evidence="1 5" id="KW-0547">Nucleotide-binding</keyword>
<sequence length="734" mass="83507">MISNKGQSTNIKVLCRIRPLPNEVNKLEYSQIEIRSSNHLTVFPKTDPENALNFEFDHIFPSTSNQENVFHIAAHSIVQDLVQGINGTIIAYGQTASGKTHTITGSDIFDANTMGLIPRVITSVFDNIEESDNTLEFSMKISYCELYLEKIYDLTDMDKKGLKIREDRVRGFYIEKLTEHFVSSDFEVFEILRVGTENRHLMCTNMNSRSSRSHTIFTINLDINNSLDLSGRNGRLCFVDLAGSERVSKTGAEGLRLKELKNINKSLNSLTSVINALTDTKALHVPYRDSKLTKMLQNSLGGNSKTSIIITVSPLLVNESETISTLRFGAVAKAVKNQPKINRELTMAELKLKLHKLEEELKKKALRIGALEEALAKLSIDSSVIETQPSKNDDPVDFESTESDEFLIELSEASNKLTSYIEDNSKRKKLFTEVKMSLEDIEKNRENDHALISILENKHEKIESAIKAKSVIVQKLIIEKTVLSEKIERAHAKKLELERTLNEKTAENNDLKYKLKAYQDKQEILPETVEAIEELKEKLVHEQHKYKKNQSELQELQLRLNLALQEQLNNKIGDEKSILTREINARNDKIIALEHELDEINESTKLTKKILGEDESSLLIDTDALEKKLKELAEMYKLLVSRQSSSNIEKQINLRKVTRLNEKIGFLEQELQNKKKDLIKVEKEANRFLDDMAAQSIFNKMRVPIKGGGGKGSRAYTYSRLSIKPRNCASLKFN</sequence>